<dbReference type="EMBL" id="WPAF01000053">
    <property type="protein sequence ID" value="KAF0132541.1"/>
    <property type="molecule type" value="Genomic_DNA"/>
</dbReference>
<protein>
    <recommendedName>
        <fullName evidence="3">Alpha/beta hydrolase</fullName>
    </recommendedName>
</protein>
<accession>A0A833KZU7</accession>
<evidence type="ECO:0000313" key="2">
    <source>
        <dbReference type="Proteomes" id="UP000488506"/>
    </source>
</evidence>
<gene>
    <name evidence="1" type="ORF">FD145_1628</name>
</gene>
<reference evidence="1 2" key="1">
    <citation type="submission" date="2019-12" db="EMBL/GenBank/DDBJ databases">
        <authorList>
            <person name="Wolfe R."/>
            <person name="Danczak R."/>
            <person name="Wilkins M."/>
        </authorList>
    </citation>
    <scope>NUCLEOTIDE SEQUENCE [LARGE SCALE GENOMIC DNA]</scope>
    <source>
        <strain evidence="1">X2_MaxBin.013</strain>
    </source>
</reference>
<name>A0A833KZU7_UNCSA</name>
<dbReference type="SUPFAM" id="SSF53474">
    <property type="entry name" value="alpha/beta-Hydrolases"/>
    <property type="match status" value="1"/>
</dbReference>
<comment type="caution">
    <text evidence="1">The sequence shown here is derived from an EMBL/GenBank/DDBJ whole genome shotgun (WGS) entry which is preliminary data.</text>
</comment>
<dbReference type="AlphaFoldDB" id="A0A833KZU7"/>
<dbReference type="InterPro" id="IPR029058">
    <property type="entry name" value="AB_hydrolase_fold"/>
</dbReference>
<evidence type="ECO:0008006" key="3">
    <source>
        <dbReference type="Google" id="ProtNLM"/>
    </source>
</evidence>
<proteinExistence type="predicted"/>
<organism evidence="1 2">
    <name type="scientific">Candidatus Saganbacteria bacterium</name>
    <dbReference type="NCBI Taxonomy" id="2575572"/>
    <lineage>
        <taxon>Bacteria</taxon>
        <taxon>Bacillati</taxon>
        <taxon>Saganbacteria</taxon>
    </lineage>
</organism>
<dbReference type="Gene3D" id="3.40.50.1820">
    <property type="entry name" value="alpha/beta hydrolase"/>
    <property type="match status" value="1"/>
</dbReference>
<dbReference type="Proteomes" id="UP000488506">
    <property type="component" value="Unassembled WGS sequence"/>
</dbReference>
<sequence length="301" mass="34324">MPTEISLQKTEARMKLRALKKSKIILKRDVFFVPGWTDQACLCWTEPYTESGEDRLPDWEYTVKDWEYIVGNPEKIHYIQLTKNKNAITITRDNRGKIKKVEFKSDPSYKYICFFEFAELLKNKIRAEMRKKDIKEIDLIGHSMGGLDIISAVTLDPALDNYPEVKKFIKTKPLNNVGFVITAATPYKGSVPADISKYTGLDEMLRPKWSDGIRKQCDNMASDSEFIKIINQVGVRNRLLQTAKKGVHSFSGGDDSAVKPKDAFIEGAVNHRPFKLAAHSQKMGITQDPRLHLELFKLLGP</sequence>
<evidence type="ECO:0000313" key="1">
    <source>
        <dbReference type="EMBL" id="KAF0132541.1"/>
    </source>
</evidence>